<dbReference type="Gene3D" id="3.30.160.60">
    <property type="entry name" value="Classic Zinc Finger"/>
    <property type="match status" value="4"/>
</dbReference>
<dbReference type="PROSITE" id="PS00028">
    <property type="entry name" value="ZINC_FINGER_C2H2_1"/>
    <property type="match status" value="4"/>
</dbReference>
<evidence type="ECO:0000256" key="3">
    <source>
        <dbReference type="ARBA" id="ARBA00022771"/>
    </source>
</evidence>
<name>A0A183A287_9TREM</name>
<comment type="subcellular location">
    <subcellularLocation>
        <location evidence="1">Nucleus</location>
    </subcellularLocation>
</comment>
<feature type="domain" description="C2H2-type" evidence="10">
    <location>
        <begin position="243"/>
        <end position="273"/>
    </location>
</feature>
<dbReference type="PANTHER" id="PTHR46179">
    <property type="entry name" value="ZINC FINGER PROTEIN"/>
    <property type="match status" value="1"/>
</dbReference>
<feature type="domain" description="C2H2-type" evidence="10">
    <location>
        <begin position="360"/>
        <end position="390"/>
    </location>
</feature>
<dbReference type="GO" id="GO:0006357">
    <property type="term" value="P:regulation of transcription by RNA polymerase II"/>
    <property type="evidence" value="ECO:0007669"/>
    <property type="project" value="TreeGrafter"/>
</dbReference>
<dbReference type="InterPro" id="IPR013087">
    <property type="entry name" value="Znf_C2H2_type"/>
</dbReference>
<dbReference type="InterPro" id="IPR036236">
    <property type="entry name" value="Znf_C2H2_sf"/>
</dbReference>
<feature type="compositionally biased region" description="Polar residues" evidence="9">
    <location>
        <begin position="143"/>
        <end position="168"/>
    </location>
</feature>
<feature type="compositionally biased region" description="Polar residues" evidence="9">
    <location>
        <begin position="87"/>
        <end position="98"/>
    </location>
</feature>
<feature type="domain" description="C2H2-type" evidence="10">
    <location>
        <begin position="332"/>
        <end position="359"/>
    </location>
</feature>
<keyword evidence="12" id="KW-1185">Reference proteome</keyword>
<feature type="compositionally biased region" description="Polar residues" evidence="9">
    <location>
        <begin position="1"/>
        <end position="26"/>
    </location>
</feature>
<keyword evidence="6" id="KW-0804">Transcription</keyword>
<dbReference type="GO" id="GO:0005634">
    <property type="term" value="C:nucleus"/>
    <property type="evidence" value="ECO:0007669"/>
    <property type="project" value="UniProtKB-SubCell"/>
</dbReference>
<evidence type="ECO:0000256" key="9">
    <source>
        <dbReference type="SAM" id="MobiDB-lite"/>
    </source>
</evidence>
<evidence type="ECO:0000256" key="6">
    <source>
        <dbReference type="ARBA" id="ARBA00023163"/>
    </source>
</evidence>
<keyword evidence="7" id="KW-0539">Nucleus</keyword>
<evidence type="ECO:0000256" key="5">
    <source>
        <dbReference type="ARBA" id="ARBA00023015"/>
    </source>
</evidence>
<feature type="compositionally biased region" description="Acidic residues" evidence="9">
    <location>
        <begin position="44"/>
        <end position="61"/>
    </location>
</feature>
<dbReference type="InterPro" id="IPR051061">
    <property type="entry name" value="Zinc_finger_trans_reg"/>
</dbReference>
<feature type="compositionally biased region" description="Low complexity" evidence="9">
    <location>
        <begin position="124"/>
        <end position="138"/>
    </location>
</feature>
<reference evidence="11 12" key="2">
    <citation type="submission" date="2018-11" db="EMBL/GenBank/DDBJ databases">
        <authorList>
            <consortium name="Pathogen Informatics"/>
        </authorList>
    </citation>
    <scope>NUCLEOTIDE SEQUENCE [LARGE SCALE GENOMIC DNA]</scope>
    <source>
        <strain evidence="11 12">Egypt</strain>
    </source>
</reference>
<evidence type="ECO:0000256" key="8">
    <source>
        <dbReference type="PROSITE-ProRule" id="PRU00042"/>
    </source>
</evidence>
<dbReference type="PANTHER" id="PTHR46179:SF13">
    <property type="entry name" value="C2H2-TYPE DOMAIN-CONTAINING PROTEIN"/>
    <property type="match status" value="1"/>
</dbReference>
<dbReference type="SUPFAM" id="SSF57667">
    <property type="entry name" value="beta-beta-alpha zinc fingers"/>
    <property type="match status" value="3"/>
</dbReference>
<dbReference type="Pfam" id="PF00096">
    <property type="entry name" value="zf-C2H2"/>
    <property type="match status" value="4"/>
</dbReference>
<dbReference type="AlphaFoldDB" id="A0A183A287"/>
<dbReference type="GO" id="GO:0008270">
    <property type="term" value="F:zinc ion binding"/>
    <property type="evidence" value="ECO:0007669"/>
    <property type="project" value="UniProtKB-KW"/>
</dbReference>
<keyword evidence="5" id="KW-0805">Transcription regulation</keyword>
<feature type="region of interest" description="Disordered" evidence="9">
    <location>
        <begin position="1"/>
        <end position="197"/>
    </location>
</feature>
<evidence type="ECO:0000256" key="7">
    <source>
        <dbReference type="ARBA" id="ARBA00023242"/>
    </source>
</evidence>
<evidence type="ECO:0000313" key="11">
    <source>
        <dbReference type="EMBL" id="VDP32849.1"/>
    </source>
</evidence>
<evidence type="ECO:0000256" key="4">
    <source>
        <dbReference type="ARBA" id="ARBA00022833"/>
    </source>
</evidence>
<evidence type="ECO:0000256" key="2">
    <source>
        <dbReference type="ARBA" id="ARBA00022723"/>
    </source>
</evidence>
<dbReference type="Proteomes" id="UP000272942">
    <property type="component" value="Unassembled WGS sequence"/>
</dbReference>
<accession>A0A183A287</accession>
<feature type="compositionally biased region" description="Basic and acidic residues" evidence="9">
    <location>
        <begin position="62"/>
        <end position="80"/>
    </location>
</feature>
<evidence type="ECO:0000259" key="10">
    <source>
        <dbReference type="PROSITE" id="PS50157"/>
    </source>
</evidence>
<dbReference type="EMBL" id="UZAN01005128">
    <property type="protein sequence ID" value="VDP32849.1"/>
    <property type="molecule type" value="Genomic_DNA"/>
</dbReference>
<organism evidence="13">
    <name type="scientific">Echinostoma caproni</name>
    <dbReference type="NCBI Taxonomy" id="27848"/>
    <lineage>
        <taxon>Eukaryota</taxon>
        <taxon>Metazoa</taxon>
        <taxon>Spiralia</taxon>
        <taxon>Lophotrochozoa</taxon>
        <taxon>Platyhelminthes</taxon>
        <taxon>Trematoda</taxon>
        <taxon>Digenea</taxon>
        <taxon>Plagiorchiida</taxon>
        <taxon>Echinostomata</taxon>
        <taxon>Echinostomatoidea</taxon>
        <taxon>Echinostomatidae</taxon>
        <taxon>Echinostoma</taxon>
    </lineage>
</organism>
<evidence type="ECO:0000313" key="13">
    <source>
        <dbReference type="WBParaSite" id="ECPE_0000107201-mRNA-1"/>
    </source>
</evidence>
<reference evidence="13" key="1">
    <citation type="submission" date="2016-06" db="UniProtKB">
        <authorList>
            <consortium name="WormBaseParasite"/>
        </authorList>
    </citation>
    <scope>IDENTIFICATION</scope>
</reference>
<proteinExistence type="predicted"/>
<evidence type="ECO:0000256" key="1">
    <source>
        <dbReference type="ARBA" id="ARBA00004123"/>
    </source>
</evidence>
<dbReference type="SMART" id="SM00355">
    <property type="entry name" value="ZnF_C2H2"/>
    <property type="match status" value="6"/>
</dbReference>
<feature type="domain" description="C2H2-type" evidence="10">
    <location>
        <begin position="392"/>
        <end position="421"/>
    </location>
</feature>
<dbReference type="OrthoDB" id="6271419at2759"/>
<evidence type="ECO:0000313" key="12">
    <source>
        <dbReference type="Proteomes" id="UP000272942"/>
    </source>
</evidence>
<gene>
    <name evidence="11" type="ORF">ECPE_LOCUS1072</name>
</gene>
<keyword evidence="2" id="KW-0479">Metal-binding</keyword>
<keyword evidence="4" id="KW-0862">Zinc</keyword>
<protein>
    <submittedName>
        <fullName evidence="13">Protein krueppel</fullName>
    </submittedName>
</protein>
<keyword evidence="3 8" id="KW-0863">Zinc-finger</keyword>
<dbReference type="PROSITE" id="PS50157">
    <property type="entry name" value="ZINC_FINGER_C2H2_2"/>
    <property type="match status" value="4"/>
</dbReference>
<dbReference type="WBParaSite" id="ECPE_0000107201-mRNA-1">
    <property type="protein sequence ID" value="ECPE_0000107201-mRNA-1"/>
    <property type="gene ID" value="ECPE_0000107201"/>
</dbReference>
<sequence length="468" mass="51880">MSSVANATLPTTNNILMNSQTVSNSAEKLDEKTQKGVCLKASDSESESDSEVSTDDEDTSDDDKRMADNPILKERLKQLDRYATPLSHKTQSPDQTGLPSAYATPLPLTDCMVNSGPLSSHGKSSGPSDVVDSSSTPSEYRSHQPSVTESPNPCSGPASLNTSVTPKHNFSPPYGIHGGSGGASGPSSQHEQQSGGAFYSQISSKFSRKVNDAPCGYPSSFPEGCETGAPEDRLVGGEEEQEFICEVCNAVYANRSSLRSHMKKHINHVAKRHQCDQCPYSTQYGKNLLKHIESMHGKGQTDQVQCEGCARLFPTEDHLRNHECASVQYNAYRCEECGRVFKTKLRLKYHADIHNPRKPYVCDVEGCDRAFRTPKYLKNHRDEFHRMQPKNYLCPVEGCDLVFHRKTHLKRHIATHEGNVDRNCSPTFLFPSDKSTCSHLILVVSCFQHNHSSIWVSALVFVQQLKKL</sequence>